<evidence type="ECO:0000313" key="2">
    <source>
        <dbReference type="EMBL" id="JAH63834.1"/>
    </source>
</evidence>
<evidence type="ECO:0000256" key="1">
    <source>
        <dbReference type="SAM" id="MobiDB-lite"/>
    </source>
</evidence>
<organism evidence="2">
    <name type="scientific">Anguilla anguilla</name>
    <name type="common">European freshwater eel</name>
    <name type="synonym">Muraena anguilla</name>
    <dbReference type="NCBI Taxonomy" id="7936"/>
    <lineage>
        <taxon>Eukaryota</taxon>
        <taxon>Metazoa</taxon>
        <taxon>Chordata</taxon>
        <taxon>Craniata</taxon>
        <taxon>Vertebrata</taxon>
        <taxon>Euteleostomi</taxon>
        <taxon>Actinopterygii</taxon>
        <taxon>Neopterygii</taxon>
        <taxon>Teleostei</taxon>
        <taxon>Anguilliformes</taxon>
        <taxon>Anguillidae</taxon>
        <taxon>Anguilla</taxon>
    </lineage>
</organism>
<accession>A0A0E9UD93</accession>
<dbReference type="SUPFAM" id="SSF51556">
    <property type="entry name" value="Metallo-dependent hydrolases"/>
    <property type="match status" value="1"/>
</dbReference>
<proteinExistence type="predicted"/>
<dbReference type="AlphaFoldDB" id="A0A0E9UD93"/>
<dbReference type="EMBL" id="GBXM01044743">
    <property type="protein sequence ID" value="JAH63834.1"/>
    <property type="molecule type" value="Transcribed_RNA"/>
</dbReference>
<protein>
    <submittedName>
        <fullName evidence="2">Uncharacterized protein</fullName>
    </submittedName>
</protein>
<reference evidence="2" key="1">
    <citation type="submission" date="2014-11" db="EMBL/GenBank/DDBJ databases">
        <authorList>
            <person name="Amaro Gonzalez C."/>
        </authorList>
    </citation>
    <scope>NUCLEOTIDE SEQUENCE</scope>
</reference>
<dbReference type="Gene3D" id="3.20.20.140">
    <property type="entry name" value="Metal-dependent hydrolases"/>
    <property type="match status" value="1"/>
</dbReference>
<reference evidence="2" key="2">
    <citation type="journal article" date="2015" name="Fish Shellfish Immunol.">
        <title>Early steps in the European eel (Anguilla anguilla)-Vibrio vulnificus interaction in the gills: Role of the RtxA13 toxin.</title>
        <authorList>
            <person name="Callol A."/>
            <person name="Pajuelo D."/>
            <person name="Ebbesson L."/>
            <person name="Teles M."/>
            <person name="MacKenzie S."/>
            <person name="Amaro C."/>
        </authorList>
    </citation>
    <scope>NUCLEOTIDE SEQUENCE</scope>
</reference>
<name>A0A0E9UD93_ANGAN</name>
<sequence length="57" mass="6148">MELEAINVVAQLCQQYQVRCHIVHLSSAQPLEVIQAARQAGAPSHGGDHTPLPHPLS</sequence>
<dbReference type="InterPro" id="IPR032466">
    <property type="entry name" value="Metal_Hydrolase"/>
</dbReference>
<feature type="region of interest" description="Disordered" evidence="1">
    <location>
        <begin position="37"/>
        <end position="57"/>
    </location>
</feature>